<gene>
    <name evidence="3" type="ORF">ACHAWO_008107</name>
</gene>
<dbReference type="InterPro" id="IPR036249">
    <property type="entry name" value="Thioredoxin-like_sf"/>
</dbReference>
<reference evidence="3 4" key="1">
    <citation type="submission" date="2024-10" db="EMBL/GenBank/DDBJ databases">
        <title>Updated reference genomes for cyclostephanoid diatoms.</title>
        <authorList>
            <person name="Roberts W.R."/>
            <person name="Alverson A.J."/>
        </authorList>
    </citation>
    <scope>NUCLEOTIDE SEQUENCE [LARGE SCALE GENOMIC DNA]</scope>
    <source>
        <strain evidence="3 4">AJA010-31</strain>
    </source>
</reference>
<name>A0ABD3NUY5_9STRA</name>
<evidence type="ECO:0000313" key="4">
    <source>
        <dbReference type="Proteomes" id="UP001530400"/>
    </source>
</evidence>
<organism evidence="3 4">
    <name type="scientific">Cyclotella atomus</name>
    <dbReference type="NCBI Taxonomy" id="382360"/>
    <lineage>
        <taxon>Eukaryota</taxon>
        <taxon>Sar</taxon>
        <taxon>Stramenopiles</taxon>
        <taxon>Ochrophyta</taxon>
        <taxon>Bacillariophyta</taxon>
        <taxon>Coscinodiscophyceae</taxon>
        <taxon>Thalassiosirophycidae</taxon>
        <taxon>Stephanodiscales</taxon>
        <taxon>Stephanodiscaceae</taxon>
        <taxon>Cyclotella</taxon>
    </lineage>
</organism>
<keyword evidence="2" id="KW-1133">Transmembrane helix</keyword>
<feature type="region of interest" description="Disordered" evidence="1">
    <location>
        <begin position="13"/>
        <end position="57"/>
    </location>
</feature>
<keyword evidence="4" id="KW-1185">Reference proteome</keyword>
<dbReference type="AlphaFoldDB" id="A0ABD3NUY5"/>
<protein>
    <submittedName>
        <fullName evidence="3">Uncharacterized protein</fullName>
    </submittedName>
</protein>
<feature type="transmembrane region" description="Helical" evidence="2">
    <location>
        <begin position="61"/>
        <end position="81"/>
    </location>
</feature>
<evidence type="ECO:0000256" key="2">
    <source>
        <dbReference type="SAM" id="Phobius"/>
    </source>
</evidence>
<evidence type="ECO:0000313" key="3">
    <source>
        <dbReference type="EMBL" id="KAL3779201.1"/>
    </source>
</evidence>
<dbReference type="SUPFAM" id="SSF52833">
    <property type="entry name" value="Thioredoxin-like"/>
    <property type="match status" value="1"/>
</dbReference>
<keyword evidence="2" id="KW-0812">Transmembrane</keyword>
<dbReference type="Gene3D" id="3.40.30.10">
    <property type="entry name" value="Glutaredoxin"/>
    <property type="match status" value="1"/>
</dbReference>
<sequence>MFFRALLTGAMRRSNKPSGYSAASPPGHHHRPSSHLDISSSHDDEAGDKLHKSKRRPHSKAKILVTALCGLVALGTLVYVAKLVGGSHLSSLLQFKTSHMSAIHNMHHKTKHRHHDKPDISSVDTSNAAANILLPPDSIYRSSVTDIHGISQDLIQYAGSISLVVNSRGFVVLAFPSNDYHQEKETDSEILEGKPEKSRSGNFHKYLVQWEGRAVKGFGHRVGALEMEEDIVELLEENEEKENHVIASDGVRHLDVTYYHGTRRI</sequence>
<dbReference type="Proteomes" id="UP001530400">
    <property type="component" value="Unassembled WGS sequence"/>
</dbReference>
<dbReference type="EMBL" id="JALLPJ020000949">
    <property type="protein sequence ID" value="KAL3779201.1"/>
    <property type="molecule type" value="Genomic_DNA"/>
</dbReference>
<keyword evidence="2" id="KW-0472">Membrane</keyword>
<feature type="compositionally biased region" description="Basic and acidic residues" evidence="1">
    <location>
        <begin position="40"/>
        <end position="50"/>
    </location>
</feature>
<evidence type="ECO:0000256" key="1">
    <source>
        <dbReference type="SAM" id="MobiDB-lite"/>
    </source>
</evidence>
<proteinExistence type="predicted"/>
<accession>A0ABD3NUY5</accession>
<comment type="caution">
    <text evidence="3">The sequence shown here is derived from an EMBL/GenBank/DDBJ whole genome shotgun (WGS) entry which is preliminary data.</text>
</comment>